<reference evidence="2 3" key="1">
    <citation type="journal article" date="2020" name="bioRxiv">
        <title>Whole genome comparisons of ergot fungi reveals the divergence and evolution of species within the genus Claviceps are the result of varying mechanisms driving genome evolution and host range expansion.</title>
        <authorList>
            <person name="Wyka S.A."/>
            <person name="Mondo S.J."/>
            <person name="Liu M."/>
            <person name="Dettman J."/>
            <person name="Nalam V."/>
            <person name="Broders K.D."/>
        </authorList>
    </citation>
    <scope>NUCLEOTIDE SEQUENCE [LARGE SCALE GENOMIC DNA]</scope>
    <source>
        <strain evidence="2 3">CCC 1485</strain>
    </source>
</reference>
<name>A0A9P7M994_9HYPO</name>
<gene>
    <name evidence="2" type="ORF">E4U60_004159</name>
</gene>
<comment type="caution">
    <text evidence="2">The sequence shown here is derived from an EMBL/GenBank/DDBJ whole genome shotgun (WGS) entry which is preliminary data.</text>
</comment>
<dbReference type="AlphaFoldDB" id="A0A9P7M994"/>
<dbReference type="Proteomes" id="UP000706124">
    <property type="component" value="Unassembled WGS sequence"/>
</dbReference>
<accession>A0A9P7M994</accession>
<sequence length="73" mass="7973">MAFEMDNLTESGVDDVRDRGNGAGKDDSSTRMQLCKRAQMLQSIVSKPGHVVRAAHRGTMTMPRGEGVPQGWI</sequence>
<keyword evidence="3" id="KW-1185">Reference proteome</keyword>
<protein>
    <submittedName>
        <fullName evidence="2">Uncharacterized protein</fullName>
    </submittedName>
</protein>
<organism evidence="2 3">
    <name type="scientific">Claviceps pazoutovae</name>
    <dbReference type="NCBI Taxonomy" id="1649127"/>
    <lineage>
        <taxon>Eukaryota</taxon>
        <taxon>Fungi</taxon>
        <taxon>Dikarya</taxon>
        <taxon>Ascomycota</taxon>
        <taxon>Pezizomycotina</taxon>
        <taxon>Sordariomycetes</taxon>
        <taxon>Hypocreomycetidae</taxon>
        <taxon>Hypocreales</taxon>
        <taxon>Clavicipitaceae</taxon>
        <taxon>Claviceps</taxon>
    </lineage>
</organism>
<evidence type="ECO:0000313" key="2">
    <source>
        <dbReference type="EMBL" id="KAG5933986.1"/>
    </source>
</evidence>
<feature type="compositionally biased region" description="Basic and acidic residues" evidence="1">
    <location>
        <begin position="14"/>
        <end position="29"/>
    </location>
</feature>
<evidence type="ECO:0000313" key="3">
    <source>
        <dbReference type="Proteomes" id="UP000706124"/>
    </source>
</evidence>
<dbReference type="OrthoDB" id="4960523at2759"/>
<evidence type="ECO:0000256" key="1">
    <source>
        <dbReference type="SAM" id="MobiDB-lite"/>
    </source>
</evidence>
<dbReference type="EMBL" id="SRPO01000335">
    <property type="protein sequence ID" value="KAG5933986.1"/>
    <property type="molecule type" value="Genomic_DNA"/>
</dbReference>
<proteinExistence type="predicted"/>
<feature type="region of interest" description="Disordered" evidence="1">
    <location>
        <begin position="1"/>
        <end position="31"/>
    </location>
</feature>